<evidence type="ECO:0000256" key="3">
    <source>
        <dbReference type="ARBA" id="ARBA00023136"/>
    </source>
</evidence>
<gene>
    <name evidence="6" type="ORF">D3878_17140</name>
</gene>
<feature type="transmembrane region" description="Helical" evidence="4">
    <location>
        <begin position="202"/>
        <end position="221"/>
    </location>
</feature>
<feature type="transmembrane region" description="Helical" evidence="4">
    <location>
        <begin position="134"/>
        <end position="157"/>
    </location>
</feature>
<dbReference type="GO" id="GO:0022857">
    <property type="term" value="F:transmembrane transporter activity"/>
    <property type="evidence" value="ECO:0007669"/>
    <property type="project" value="InterPro"/>
</dbReference>
<keyword evidence="1 4" id="KW-0812">Transmembrane</keyword>
<feature type="transmembrane region" description="Helical" evidence="4">
    <location>
        <begin position="334"/>
        <end position="357"/>
    </location>
</feature>
<evidence type="ECO:0000256" key="1">
    <source>
        <dbReference type="ARBA" id="ARBA00022692"/>
    </source>
</evidence>
<dbReference type="InterPro" id="IPR011701">
    <property type="entry name" value="MFS"/>
</dbReference>
<dbReference type="PANTHER" id="PTHR11360">
    <property type="entry name" value="MONOCARBOXYLATE TRANSPORTER"/>
    <property type="match status" value="1"/>
</dbReference>
<evidence type="ECO:0000313" key="6">
    <source>
        <dbReference type="EMBL" id="RJG03091.1"/>
    </source>
</evidence>
<dbReference type="PANTHER" id="PTHR11360:SF284">
    <property type="entry name" value="EG:103B4.3 PROTEIN-RELATED"/>
    <property type="match status" value="1"/>
</dbReference>
<dbReference type="InterPro" id="IPR050327">
    <property type="entry name" value="Proton-linked_MCT"/>
</dbReference>
<dbReference type="Proteomes" id="UP000266327">
    <property type="component" value="Unassembled WGS sequence"/>
</dbReference>
<feature type="transmembrane region" description="Helical" evidence="4">
    <location>
        <begin position="282"/>
        <end position="301"/>
    </location>
</feature>
<dbReference type="AlphaFoldDB" id="A0A3A3G576"/>
<dbReference type="Gene3D" id="1.20.1250.20">
    <property type="entry name" value="MFS general substrate transporter like domains"/>
    <property type="match status" value="2"/>
</dbReference>
<proteinExistence type="predicted"/>
<comment type="caution">
    <text evidence="6">The sequence shown here is derived from an EMBL/GenBank/DDBJ whole genome shotgun (WGS) entry which is preliminary data.</text>
</comment>
<dbReference type="EMBL" id="QYUQ01000002">
    <property type="protein sequence ID" value="RJG03091.1"/>
    <property type="molecule type" value="Genomic_DNA"/>
</dbReference>
<feature type="transmembrane region" description="Helical" evidence="4">
    <location>
        <begin position="108"/>
        <end position="128"/>
    </location>
</feature>
<evidence type="ECO:0000256" key="4">
    <source>
        <dbReference type="SAM" id="Phobius"/>
    </source>
</evidence>
<reference evidence="7" key="1">
    <citation type="submission" date="2018-09" db="EMBL/GenBank/DDBJ databases">
        <authorList>
            <person name="Zhu H."/>
        </authorList>
    </citation>
    <scope>NUCLEOTIDE SEQUENCE [LARGE SCALE GENOMIC DNA]</scope>
    <source>
        <strain evidence="7">K1S02-23</strain>
    </source>
</reference>
<feature type="transmembrane region" description="Helical" evidence="4">
    <location>
        <begin position="169"/>
        <end position="190"/>
    </location>
</feature>
<name>A0A3A3G576_9BURK</name>
<evidence type="ECO:0000313" key="7">
    <source>
        <dbReference type="Proteomes" id="UP000266327"/>
    </source>
</evidence>
<dbReference type="InterPro" id="IPR020846">
    <property type="entry name" value="MFS_dom"/>
</dbReference>
<feature type="transmembrane region" description="Helical" evidence="4">
    <location>
        <begin position="249"/>
        <end position="270"/>
    </location>
</feature>
<keyword evidence="2 4" id="KW-1133">Transmembrane helix</keyword>
<dbReference type="PROSITE" id="PS50850">
    <property type="entry name" value="MFS"/>
    <property type="match status" value="1"/>
</dbReference>
<dbReference type="SUPFAM" id="SSF103473">
    <property type="entry name" value="MFS general substrate transporter"/>
    <property type="match status" value="1"/>
</dbReference>
<keyword evidence="3 4" id="KW-0472">Membrane</keyword>
<feature type="transmembrane region" description="Helical" evidence="4">
    <location>
        <begin position="44"/>
        <end position="68"/>
    </location>
</feature>
<dbReference type="RefSeq" id="WP_119786590.1">
    <property type="nucleotide sequence ID" value="NZ_QYUQ01000002.1"/>
</dbReference>
<organism evidence="6 7">
    <name type="scientific">Noviherbaspirillum sedimenti</name>
    <dbReference type="NCBI Taxonomy" id="2320865"/>
    <lineage>
        <taxon>Bacteria</taxon>
        <taxon>Pseudomonadati</taxon>
        <taxon>Pseudomonadota</taxon>
        <taxon>Betaproteobacteria</taxon>
        <taxon>Burkholderiales</taxon>
        <taxon>Oxalobacteraceae</taxon>
        <taxon>Noviherbaspirillum</taxon>
    </lineage>
</organism>
<feature type="transmembrane region" description="Helical" evidence="4">
    <location>
        <begin position="369"/>
        <end position="390"/>
    </location>
</feature>
<protein>
    <submittedName>
        <fullName evidence="6">MFS transporter</fullName>
    </submittedName>
</protein>
<feature type="transmembrane region" description="Helical" evidence="4">
    <location>
        <begin position="74"/>
        <end position="96"/>
    </location>
</feature>
<dbReference type="OrthoDB" id="3573349at2"/>
<sequence length="426" mass="46048">MSKSSQTLNQIARPDVVAGMKHAGEEAQGTLPEKLAEFRQGFPVLLAALIGVGFGMVSMVSMLVPLFLVPWHEAFGWELSQITMAPAILTIMMFIVGPQAGRLADRVGARPVILTSIVLLAIGMALVTQVRTSIWWFYAAYLFIGIGGAGTTHVCYSRTLNVWFKNSRGLALGLMMTGPSLLAALTPLFIPDLIDMHGWRFAWLMLAVAALIPLPLVFLFYRERPLAVGTQKVALEGLSTKAVIRTRQFWWMVVATFLMAFSTVGTYMNFLPALLELGISKADGIGMMSVVGLSMLAGRFVSGTLLDLMFAPIVGVAITLISAVGLLLAGNGEISLYTAFAIGFVLGAEADFMAYVAARYFGLRSYSEIFGWIYGVMALGGAASPVWVAWLHRVTGSFHAGFYFSAAFLLVAAVSIALLGRYPKKF</sequence>
<feature type="transmembrane region" description="Helical" evidence="4">
    <location>
        <begin position="402"/>
        <end position="420"/>
    </location>
</feature>
<feature type="transmembrane region" description="Helical" evidence="4">
    <location>
        <begin position="308"/>
        <end position="328"/>
    </location>
</feature>
<evidence type="ECO:0000259" key="5">
    <source>
        <dbReference type="PROSITE" id="PS50850"/>
    </source>
</evidence>
<evidence type="ECO:0000256" key="2">
    <source>
        <dbReference type="ARBA" id="ARBA00022989"/>
    </source>
</evidence>
<dbReference type="Pfam" id="PF07690">
    <property type="entry name" value="MFS_1"/>
    <property type="match status" value="1"/>
</dbReference>
<dbReference type="InterPro" id="IPR036259">
    <property type="entry name" value="MFS_trans_sf"/>
</dbReference>
<keyword evidence="7" id="KW-1185">Reference proteome</keyword>
<feature type="domain" description="Major facilitator superfamily (MFS) profile" evidence="5">
    <location>
        <begin position="44"/>
        <end position="424"/>
    </location>
</feature>
<accession>A0A3A3G576</accession>